<evidence type="ECO:0000256" key="3">
    <source>
        <dbReference type="ARBA" id="ARBA00009056"/>
    </source>
</evidence>
<keyword evidence="7 12" id="KW-0489">Methyltransferase</keyword>
<evidence type="ECO:0000256" key="1">
    <source>
        <dbReference type="ARBA" id="ARBA00002778"/>
    </source>
</evidence>
<dbReference type="PANTHER" id="PTHR21210:SF0">
    <property type="entry name" value="TRNA (URACIL-O(2)-)-METHYLTRANSFERASE-RELATED"/>
    <property type="match status" value="1"/>
</dbReference>
<dbReference type="EMBL" id="JABAYA010000158">
    <property type="protein sequence ID" value="KAF7723259.1"/>
    <property type="molecule type" value="Genomic_DNA"/>
</dbReference>
<proteinExistence type="inferred from homology"/>
<evidence type="ECO:0000256" key="11">
    <source>
        <dbReference type="ARBA" id="ARBA00047957"/>
    </source>
</evidence>
<feature type="compositionally biased region" description="Gly residues" evidence="13">
    <location>
        <begin position="319"/>
        <end position="333"/>
    </location>
</feature>
<keyword evidence="16" id="KW-1185">Reference proteome</keyword>
<evidence type="ECO:0000256" key="13">
    <source>
        <dbReference type="SAM" id="MobiDB-lite"/>
    </source>
</evidence>
<dbReference type="Proteomes" id="UP000605846">
    <property type="component" value="Unassembled WGS sequence"/>
</dbReference>
<evidence type="ECO:0000256" key="4">
    <source>
        <dbReference type="ARBA" id="ARBA00012795"/>
    </source>
</evidence>
<comment type="function">
    <text evidence="1">Probable adenosyl-L-methionine (AdoMet)-dependent tRNA (uracil-O(2)-)-methyltransferase.</text>
</comment>
<evidence type="ECO:0000256" key="9">
    <source>
        <dbReference type="ARBA" id="ARBA00022691"/>
    </source>
</evidence>
<accession>A0A8H7ERD9</accession>
<feature type="region of interest" description="Disordered" evidence="13">
    <location>
        <begin position="309"/>
        <end position="465"/>
    </location>
</feature>
<dbReference type="InterPro" id="IPR029063">
    <property type="entry name" value="SAM-dependent_MTases_sf"/>
</dbReference>
<dbReference type="SUPFAM" id="SSF53335">
    <property type="entry name" value="S-adenosyl-L-methionine-dependent methyltransferases"/>
    <property type="match status" value="1"/>
</dbReference>
<keyword evidence="8 12" id="KW-0808">Transferase</keyword>
<keyword evidence="14" id="KW-0472">Membrane</keyword>
<comment type="caution">
    <text evidence="15">The sequence shown here is derived from an EMBL/GenBank/DDBJ whole genome shotgun (WGS) entry which is preliminary data.</text>
</comment>
<reference evidence="15" key="1">
    <citation type="submission" date="2020-01" db="EMBL/GenBank/DDBJ databases">
        <title>Genome Sequencing of Three Apophysomyces-Like Fungal Strains Confirms a Novel Fungal Genus in the Mucoromycota with divergent Burkholderia-like Endosymbiotic Bacteria.</title>
        <authorList>
            <person name="Stajich J.E."/>
            <person name="Macias A.M."/>
            <person name="Carter-House D."/>
            <person name="Lovett B."/>
            <person name="Kasson L.R."/>
            <person name="Berry K."/>
            <person name="Grigoriev I."/>
            <person name="Chang Y."/>
            <person name="Spatafora J."/>
            <person name="Kasson M.T."/>
        </authorList>
    </citation>
    <scope>NUCLEOTIDE SEQUENCE</scope>
    <source>
        <strain evidence="15">NRRL A-21654</strain>
    </source>
</reference>
<feature type="compositionally biased region" description="Basic and acidic residues" evidence="13">
    <location>
        <begin position="660"/>
        <end position="673"/>
    </location>
</feature>
<dbReference type="GO" id="GO:0005737">
    <property type="term" value="C:cytoplasm"/>
    <property type="evidence" value="ECO:0007669"/>
    <property type="project" value="UniProtKB-SubCell"/>
</dbReference>
<comment type="catalytic activity">
    <reaction evidence="11 12">
        <text>uridine(44) in tRNA(Ser) + S-adenosyl-L-methionine = 2'-O-methyluridine(44) in tRNA(Ser) + S-adenosyl-L-homocysteine + H(+)</text>
        <dbReference type="Rhea" id="RHEA:43100"/>
        <dbReference type="Rhea" id="RHEA-COMP:10339"/>
        <dbReference type="Rhea" id="RHEA-COMP:10340"/>
        <dbReference type="ChEBI" id="CHEBI:15378"/>
        <dbReference type="ChEBI" id="CHEBI:57856"/>
        <dbReference type="ChEBI" id="CHEBI:59789"/>
        <dbReference type="ChEBI" id="CHEBI:65315"/>
        <dbReference type="ChEBI" id="CHEBI:74478"/>
        <dbReference type="EC" id="2.1.1.211"/>
    </reaction>
</comment>
<evidence type="ECO:0000256" key="8">
    <source>
        <dbReference type="ARBA" id="ARBA00022679"/>
    </source>
</evidence>
<keyword evidence="9 12" id="KW-0949">S-adenosyl-L-methionine</keyword>
<comment type="function">
    <text evidence="12">Adenosyl-L-methionine (AdoMet)-dependent tRNA (uracil-O(2)-)-methyltransferase.</text>
</comment>
<comment type="similarity">
    <text evidence="3 12">Belongs to the TRM44 family.</text>
</comment>
<keyword evidence="6 12" id="KW-0963">Cytoplasm</keyword>
<dbReference type="PANTHER" id="PTHR21210">
    <property type="entry name" value="TRNA (URACIL-O(2)-)-METHYLTRANSFERASE-RELATED"/>
    <property type="match status" value="1"/>
</dbReference>
<evidence type="ECO:0000256" key="2">
    <source>
        <dbReference type="ARBA" id="ARBA00004496"/>
    </source>
</evidence>
<evidence type="ECO:0000256" key="7">
    <source>
        <dbReference type="ARBA" id="ARBA00022603"/>
    </source>
</evidence>
<protein>
    <recommendedName>
        <fullName evidence="5 12">tRNA (uracil-O(2)-)-methyltransferase</fullName>
        <ecNumber evidence="4 12">2.1.1.211</ecNumber>
    </recommendedName>
</protein>
<keyword evidence="14" id="KW-1133">Transmembrane helix</keyword>
<evidence type="ECO:0000313" key="16">
    <source>
        <dbReference type="Proteomes" id="UP000605846"/>
    </source>
</evidence>
<keyword evidence="10 12" id="KW-0819">tRNA processing</keyword>
<dbReference type="OrthoDB" id="10047021at2759"/>
<dbReference type="Pfam" id="PF07757">
    <property type="entry name" value="AdoMet_MTase"/>
    <property type="match status" value="1"/>
</dbReference>
<sequence length="673" mass="73241">MIAIVDVLSTAQRYLELRFRFIIPSGTLRLDIVPLTGSHAAVSDTKMQYALKTLLHKLFKWCIQARIGYKKKAHHDVLVPKDAYIDMYQHVKQTYATELINNWTEKTDPTKFVFEDIAIASYLICLWKEEEKRTNRKPRFVDLACGNGLLTYLLTSEGYEGYGIDMAERKIWSMLRGDKEEMLRVETLYPSQLSYPQADWLIGNHADELVPWIPIIASKSGDHCKSLALRSEEGKYRAYTNYIKDLGKAAGYVCEEDYLRIPSTKNIAIVGRQRRSSIDPETWQKIEAAGLAFVPRKTDREKDMLRRDHAQTTPEQPPNGGGSSSGGSSGGGPVDPSPSTNPSTQPTTPQTTNPPPTTTNPPPTTTQPPPTTTNPPPTTTNPPSPSATTTTTEPPRPTTTTQPPTTTVPPITTTTQPSTRTNPPTTSSSNTSNSDSSSTPTSRSSSSTSSSTETPTSTPVAPQQENHVGTIVGAVIGGVVGVALIGGALTFLNRRGGCARRSEKRTADFEDFGLAETDFPHHRSPPMATAGLAAAGAGGAAAVAGTQGGAKGSPTLPRLNAQGNYYDPAGHQYMPSSYQPQLDMNQAEYGDYPTQHAAGAMAAQQGYYYPQQQHQEGGYYDEHGYYYDGSTAVPSPGYDHSQPAQHQQAYPPHPPPGDYYKPDQVDAKPHQHT</sequence>
<comment type="subcellular location">
    <subcellularLocation>
        <location evidence="2 12">Cytoplasm</location>
    </subcellularLocation>
</comment>
<feature type="transmembrane region" description="Helical" evidence="14">
    <location>
        <begin position="471"/>
        <end position="492"/>
    </location>
</feature>
<evidence type="ECO:0000256" key="14">
    <source>
        <dbReference type="SAM" id="Phobius"/>
    </source>
</evidence>
<evidence type="ECO:0000256" key="6">
    <source>
        <dbReference type="ARBA" id="ARBA00022490"/>
    </source>
</evidence>
<evidence type="ECO:0000256" key="5">
    <source>
        <dbReference type="ARBA" id="ARBA00017788"/>
    </source>
</evidence>
<dbReference type="InterPro" id="IPR011671">
    <property type="entry name" value="tRNA_uracil_MeTrfase"/>
</dbReference>
<name>A0A8H7ERD9_9FUNG</name>
<dbReference type="EC" id="2.1.1.211" evidence="4 12"/>
<keyword evidence="14" id="KW-0812">Transmembrane</keyword>
<dbReference type="GO" id="GO:0141101">
    <property type="term" value="F:tRNA(Ser) (uridine(44)-2'-O-)-methyltransferase activity"/>
    <property type="evidence" value="ECO:0007669"/>
    <property type="project" value="UniProtKB-EC"/>
</dbReference>
<evidence type="ECO:0000256" key="12">
    <source>
        <dbReference type="RuleBase" id="RU368004"/>
    </source>
</evidence>
<feature type="compositionally biased region" description="Low complexity" evidence="13">
    <location>
        <begin position="337"/>
        <end position="351"/>
    </location>
</feature>
<feature type="region of interest" description="Disordered" evidence="13">
    <location>
        <begin position="630"/>
        <end position="673"/>
    </location>
</feature>
<dbReference type="AlphaFoldDB" id="A0A8H7ERD9"/>
<feature type="compositionally biased region" description="Low complexity" evidence="13">
    <location>
        <begin position="386"/>
        <end position="459"/>
    </location>
</feature>
<evidence type="ECO:0000256" key="10">
    <source>
        <dbReference type="ARBA" id="ARBA00022694"/>
    </source>
</evidence>
<feature type="compositionally biased region" description="Pro residues" evidence="13">
    <location>
        <begin position="352"/>
        <end position="385"/>
    </location>
</feature>
<evidence type="ECO:0000313" key="15">
    <source>
        <dbReference type="EMBL" id="KAF7723259.1"/>
    </source>
</evidence>
<dbReference type="GO" id="GO:0030488">
    <property type="term" value="P:tRNA methylation"/>
    <property type="evidence" value="ECO:0007669"/>
    <property type="project" value="UniProtKB-UniRule"/>
</dbReference>
<organism evidence="15 16">
    <name type="scientific">Apophysomyces ossiformis</name>
    <dbReference type="NCBI Taxonomy" id="679940"/>
    <lineage>
        <taxon>Eukaryota</taxon>
        <taxon>Fungi</taxon>
        <taxon>Fungi incertae sedis</taxon>
        <taxon>Mucoromycota</taxon>
        <taxon>Mucoromycotina</taxon>
        <taxon>Mucoromycetes</taxon>
        <taxon>Mucorales</taxon>
        <taxon>Mucorineae</taxon>
        <taxon>Mucoraceae</taxon>
        <taxon>Apophysomyces</taxon>
    </lineage>
</organism>
<gene>
    <name evidence="15" type="primary">TRMT44</name>
    <name evidence="15" type="ORF">EC973_002152</name>
</gene>